<comment type="caution">
    <text evidence="1">The sequence shown here is derived from an EMBL/GenBank/DDBJ whole genome shotgun (WGS) entry which is preliminary data.</text>
</comment>
<dbReference type="AlphaFoldDB" id="A0A8X6USW0"/>
<evidence type="ECO:0000313" key="1">
    <source>
        <dbReference type="EMBL" id="GFU46704.1"/>
    </source>
</evidence>
<protein>
    <submittedName>
        <fullName evidence="1">Uncharacterized protein</fullName>
    </submittedName>
</protein>
<sequence>MMFIDQIQLRVLSKKPGQKAAPSDNLTQWGTRCDTVHSDRRIAEMAGFNEAGIINRLEFYSGKAVAATLNEPDSHEHFFPLNSPQTLFVCRSKDRFSFHISYRKVRRTRSTVWLQSDPNSK</sequence>
<reference evidence="1" key="1">
    <citation type="submission" date="2020-08" db="EMBL/GenBank/DDBJ databases">
        <title>Multicomponent nature underlies the extraordinary mechanical properties of spider dragline silk.</title>
        <authorList>
            <person name="Kono N."/>
            <person name="Nakamura H."/>
            <person name="Mori M."/>
            <person name="Yoshida Y."/>
            <person name="Ohtoshi R."/>
            <person name="Malay A.D."/>
            <person name="Moran D.A.P."/>
            <person name="Tomita M."/>
            <person name="Numata K."/>
            <person name="Arakawa K."/>
        </authorList>
    </citation>
    <scope>NUCLEOTIDE SEQUENCE</scope>
</reference>
<dbReference type="EMBL" id="BMAW01086271">
    <property type="protein sequence ID" value="GFU46704.1"/>
    <property type="molecule type" value="Genomic_DNA"/>
</dbReference>
<gene>
    <name evidence="1" type="ORF">NPIL_312991</name>
</gene>
<keyword evidence="2" id="KW-1185">Reference proteome</keyword>
<proteinExistence type="predicted"/>
<evidence type="ECO:0000313" key="2">
    <source>
        <dbReference type="Proteomes" id="UP000887013"/>
    </source>
</evidence>
<organism evidence="1 2">
    <name type="scientific">Nephila pilipes</name>
    <name type="common">Giant wood spider</name>
    <name type="synonym">Nephila maculata</name>
    <dbReference type="NCBI Taxonomy" id="299642"/>
    <lineage>
        <taxon>Eukaryota</taxon>
        <taxon>Metazoa</taxon>
        <taxon>Ecdysozoa</taxon>
        <taxon>Arthropoda</taxon>
        <taxon>Chelicerata</taxon>
        <taxon>Arachnida</taxon>
        <taxon>Araneae</taxon>
        <taxon>Araneomorphae</taxon>
        <taxon>Entelegynae</taxon>
        <taxon>Araneoidea</taxon>
        <taxon>Nephilidae</taxon>
        <taxon>Nephila</taxon>
    </lineage>
</organism>
<name>A0A8X6USW0_NEPPI</name>
<accession>A0A8X6USW0</accession>
<dbReference type="Proteomes" id="UP000887013">
    <property type="component" value="Unassembled WGS sequence"/>
</dbReference>